<feature type="domain" description="N-acetyltransferase" evidence="3">
    <location>
        <begin position="193"/>
        <end position="341"/>
    </location>
</feature>
<protein>
    <submittedName>
        <fullName evidence="4">GNAT family N-acetyltransferase</fullName>
        <ecNumber evidence="4">2.3.1.-</ecNumber>
    </submittedName>
</protein>
<evidence type="ECO:0000256" key="1">
    <source>
        <dbReference type="ARBA" id="ARBA00022679"/>
    </source>
</evidence>
<accession>A0ABX8D0E3</accession>
<feature type="domain" description="N-acetyltransferase" evidence="3">
    <location>
        <begin position="27"/>
        <end position="185"/>
    </location>
</feature>
<keyword evidence="1 4" id="KW-0808">Transferase</keyword>
<dbReference type="InterPro" id="IPR016181">
    <property type="entry name" value="Acyl_CoA_acyltransferase"/>
</dbReference>
<evidence type="ECO:0000313" key="4">
    <source>
        <dbReference type="EMBL" id="QVI60968.1"/>
    </source>
</evidence>
<dbReference type="EMBL" id="CP074405">
    <property type="protein sequence ID" value="QVI60968.1"/>
    <property type="molecule type" value="Genomic_DNA"/>
</dbReference>
<dbReference type="InterPro" id="IPR000182">
    <property type="entry name" value="GNAT_dom"/>
</dbReference>
<organism evidence="4 5">
    <name type="scientific">Cellulomonas wangleii</name>
    <dbReference type="NCBI Taxonomy" id="2816956"/>
    <lineage>
        <taxon>Bacteria</taxon>
        <taxon>Bacillati</taxon>
        <taxon>Actinomycetota</taxon>
        <taxon>Actinomycetes</taxon>
        <taxon>Micrococcales</taxon>
        <taxon>Cellulomonadaceae</taxon>
        <taxon>Cellulomonas</taxon>
    </lineage>
</organism>
<name>A0ABX8D0E3_9CELL</name>
<dbReference type="RefSeq" id="WP_207341173.1">
    <property type="nucleotide sequence ID" value="NZ_CP074405.1"/>
</dbReference>
<dbReference type="Pfam" id="PF00583">
    <property type="entry name" value="Acetyltransf_1"/>
    <property type="match status" value="1"/>
</dbReference>
<dbReference type="SUPFAM" id="SSF55729">
    <property type="entry name" value="Acyl-CoA N-acyltransferases (Nat)"/>
    <property type="match status" value="2"/>
</dbReference>
<dbReference type="PANTHER" id="PTHR43420">
    <property type="entry name" value="ACETYLTRANSFERASE"/>
    <property type="match status" value="1"/>
</dbReference>
<evidence type="ECO:0000256" key="2">
    <source>
        <dbReference type="ARBA" id="ARBA00023315"/>
    </source>
</evidence>
<dbReference type="InterPro" id="IPR050680">
    <property type="entry name" value="YpeA/RimI_acetyltransf"/>
</dbReference>
<evidence type="ECO:0000259" key="3">
    <source>
        <dbReference type="PROSITE" id="PS51186"/>
    </source>
</evidence>
<gene>
    <name evidence="4" type="ORF">KG103_10530</name>
</gene>
<dbReference type="GO" id="GO:0016746">
    <property type="term" value="F:acyltransferase activity"/>
    <property type="evidence" value="ECO:0007669"/>
    <property type="project" value="UniProtKB-KW"/>
</dbReference>
<keyword evidence="2 4" id="KW-0012">Acyltransferase</keyword>
<dbReference type="PROSITE" id="PS51186">
    <property type="entry name" value="GNAT"/>
    <property type="match status" value="2"/>
</dbReference>
<dbReference type="EC" id="2.3.1.-" evidence="4"/>
<reference evidence="4 5" key="1">
    <citation type="submission" date="2021-05" db="EMBL/GenBank/DDBJ databases">
        <title>Novel species in genus Cellulomonas.</title>
        <authorList>
            <person name="Zhang G."/>
        </authorList>
    </citation>
    <scope>NUCLEOTIDE SEQUENCE [LARGE SCALE GENOMIC DNA]</scope>
    <source>
        <strain evidence="5">zg-ZUI222</strain>
    </source>
</reference>
<sequence>MTDTIAPLATRVAAPAQVPLPAPGLGLTWRPATVGDAAAITALRVRSQEADGLPYRASVPETTEELAPPWRDLGRDTLLGLDADGTPRAWAHADSAPGDQRVVRAFVEGTVDPAWRGRGIGTALVAWSQARARQLLAASGKELPARIVTFVDGATPAVAVLYEAAGFRPVRYYTGMRRPLDVPLPDVPRVEGARVVPWDPRLDDAVRVAHNDVFADHWGSEPRTPEQWSQGRAMFAPEWSFVALDDADRVVGYAVSGRYEQDWPVAGFTSGYTELLGVRREWRGRRLAVALLGTVMRAYAADGMQYAELDVDTENPSGAYGLYAALGYDVAHSSTMLTIEL</sequence>
<proteinExistence type="predicted"/>
<dbReference type="Proteomes" id="UP000677804">
    <property type="component" value="Chromosome"/>
</dbReference>
<dbReference type="Gene3D" id="3.40.630.30">
    <property type="match status" value="1"/>
</dbReference>
<evidence type="ECO:0000313" key="5">
    <source>
        <dbReference type="Proteomes" id="UP000677804"/>
    </source>
</evidence>
<dbReference type="Pfam" id="PF13508">
    <property type="entry name" value="Acetyltransf_7"/>
    <property type="match status" value="1"/>
</dbReference>
<keyword evidence="5" id="KW-1185">Reference proteome</keyword>
<dbReference type="CDD" id="cd04301">
    <property type="entry name" value="NAT_SF"/>
    <property type="match status" value="2"/>
</dbReference>